<organism evidence="3">
    <name type="scientific">Hydatigena taeniaeformis</name>
    <name type="common">Feline tapeworm</name>
    <name type="synonym">Taenia taeniaeformis</name>
    <dbReference type="NCBI Taxonomy" id="6205"/>
    <lineage>
        <taxon>Eukaryota</taxon>
        <taxon>Metazoa</taxon>
        <taxon>Spiralia</taxon>
        <taxon>Lophotrochozoa</taxon>
        <taxon>Platyhelminthes</taxon>
        <taxon>Cestoda</taxon>
        <taxon>Eucestoda</taxon>
        <taxon>Cyclophyllidea</taxon>
        <taxon>Taeniidae</taxon>
        <taxon>Hydatigera</taxon>
    </lineage>
</organism>
<protein>
    <submittedName>
        <fullName evidence="3">FLYWCH-type domain-containing protein</fullName>
    </submittedName>
</protein>
<dbReference type="AlphaFoldDB" id="A0A0R3WWW4"/>
<dbReference type="Proteomes" id="UP000274429">
    <property type="component" value="Unassembled WGS sequence"/>
</dbReference>
<evidence type="ECO:0000313" key="1">
    <source>
        <dbReference type="EMBL" id="VDM26549.1"/>
    </source>
</evidence>
<accession>A0A0R3WWW4</accession>
<dbReference type="OrthoDB" id="6248994at2759"/>
<evidence type="ECO:0000313" key="2">
    <source>
        <dbReference type="Proteomes" id="UP000274429"/>
    </source>
</evidence>
<dbReference type="WBParaSite" id="TTAC_0000525401-mRNA-1">
    <property type="protein sequence ID" value="TTAC_0000525401-mRNA-1"/>
    <property type="gene ID" value="TTAC_0000525401"/>
</dbReference>
<reference evidence="3" key="1">
    <citation type="submission" date="2017-02" db="UniProtKB">
        <authorList>
            <consortium name="WormBaseParasite"/>
        </authorList>
    </citation>
    <scope>IDENTIFICATION</scope>
</reference>
<gene>
    <name evidence="1" type="ORF">TTAC_LOCUS5241</name>
</gene>
<sequence length="172" mass="19498">MMAIFYQTKPFLLATSRAGGTHCQAYFSVGTRKHKLFVRHYDMQHNHPAHMDPMVEVPPPTHSQTLPPLPPPLSPPPSCTVENDGTATATVQDSTADFLRIFHSLSFASFAELQAKMEEFQLATGNRYVKTNTRRLPLGSPYAETLVYSHLVYICYRYGNQVSEAKQRRLQR</sequence>
<reference evidence="1 2" key="2">
    <citation type="submission" date="2018-11" db="EMBL/GenBank/DDBJ databases">
        <authorList>
            <consortium name="Pathogen Informatics"/>
        </authorList>
    </citation>
    <scope>NUCLEOTIDE SEQUENCE [LARGE SCALE GENOMIC DNA]</scope>
</reference>
<keyword evidence="2" id="KW-1185">Reference proteome</keyword>
<proteinExistence type="predicted"/>
<name>A0A0R3WWW4_HYDTA</name>
<dbReference type="EMBL" id="UYWX01006724">
    <property type="protein sequence ID" value="VDM26549.1"/>
    <property type="molecule type" value="Genomic_DNA"/>
</dbReference>
<evidence type="ECO:0000313" key="3">
    <source>
        <dbReference type="WBParaSite" id="TTAC_0000525401-mRNA-1"/>
    </source>
</evidence>